<reference evidence="1" key="1">
    <citation type="submission" date="2022-03" db="EMBL/GenBank/DDBJ databases">
        <authorList>
            <person name="Martin H S."/>
        </authorList>
    </citation>
    <scope>NUCLEOTIDE SEQUENCE</scope>
</reference>
<proteinExistence type="predicted"/>
<feature type="non-terminal residue" evidence="1">
    <location>
        <position position="1"/>
    </location>
</feature>
<dbReference type="Proteomes" id="UP000837857">
    <property type="component" value="Chromosome 27"/>
</dbReference>
<name>A0ABN8IT23_9NEOP</name>
<keyword evidence="2" id="KW-1185">Reference proteome</keyword>
<accession>A0ABN8IT23</accession>
<evidence type="ECO:0000313" key="1">
    <source>
        <dbReference type="EMBL" id="CAH2060702.1"/>
    </source>
</evidence>
<dbReference type="EMBL" id="OW152839">
    <property type="protein sequence ID" value="CAH2060702.1"/>
    <property type="molecule type" value="Genomic_DNA"/>
</dbReference>
<evidence type="ECO:0000313" key="2">
    <source>
        <dbReference type="Proteomes" id="UP000837857"/>
    </source>
</evidence>
<sequence length="132" mass="14005">MLIHINAAGDAVTHWMTLAGFSVHPVFIYWPVALPGGRVARSPKLLKFRTIGTAASTSAAPPPAAAGAKERGPQDECAAGDLVCLDSYISVPASVRRIERRSVNNKRLAGALRYIRGLGISGLSPERFARAV</sequence>
<gene>
    <name evidence="1" type="ORF">IPOD504_LOCUS11152</name>
</gene>
<protein>
    <submittedName>
        <fullName evidence="1">Uncharacterized protein</fullName>
    </submittedName>
</protein>
<organism evidence="1 2">
    <name type="scientific">Iphiclides podalirius</name>
    <name type="common">scarce swallowtail</name>
    <dbReference type="NCBI Taxonomy" id="110791"/>
    <lineage>
        <taxon>Eukaryota</taxon>
        <taxon>Metazoa</taxon>
        <taxon>Ecdysozoa</taxon>
        <taxon>Arthropoda</taxon>
        <taxon>Hexapoda</taxon>
        <taxon>Insecta</taxon>
        <taxon>Pterygota</taxon>
        <taxon>Neoptera</taxon>
        <taxon>Endopterygota</taxon>
        <taxon>Lepidoptera</taxon>
        <taxon>Glossata</taxon>
        <taxon>Ditrysia</taxon>
        <taxon>Papilionoidea</taxon>
        <taxon>Papilionidae</taxon>
        <taxon>Papilioninae</taxon>
        <taxon>Iphiclides</taxon>
    </lineage>
</organism>